<dbReference type="STRING" id="1193682.BJP25_23585"/>
<dbReference type="OrthoDB" id="3827407at2"/>
<dbReference type="PANTHER" id="PTHR47506">
    <property type="entry name" value="TRANSCRIPTIONAL REGULATORY PROTEIN"/>
    <property type="match status" value="1"/>
</dbReference>
<evidence type="ECO:0000256" key="3">
    <source>
        <dbReference type="ARBA" id="ARBA00023163"/>
    </source>
</evidence>
<keyword evidence="3" id="KW-0804">Transcription</keyword>
<dbReference type="SUPFAM" id="SSF46689">
    <property type="entry name" value="Homeodomain-like"/>
    <property type="match status" value="1"/>
</dbReference>
<dbReference type="PRINTS" id="PR00455">
    <property type="entry name" value="HTHTETR"/>
</dbReference>
<evidence type="ECO:0000256" key="1">
    <source>
        <dbReference type="ARBA" id="ARBA00023015"/>
    </source>
</evidence>
<protein>
    <recommendedName>
        <fullName evidence="5">HTH tetR-type domain-containing protein</fullName>
    </recommendedName>
</protein>
<name>A0A1Q9LIH7_9PSEU</name>
<evidence type="ECO:0000313" key="6">
    <source>
        <dbReference type="EMBL" id="OLR91826.1"/>
    </source>
</evidence>
<sequence length="200" mass="20745">MATDRPLTAKGLATRARIVAAAADLVFHRGAAQVALADVQAAADVSGSQLYHYFTDRDDLLRAVAVHRAAELVANQGPVDTLPALRAWVEANIALIAADNAAGGCRLGSLVPQLAETDPQTRATLSTAFHDWIAHLAAGLTTMTATGVLPPTADPHRLATLLVAALEGGILLAQAQRDITPMRTALEAALDHIASLATSP</sequence>
<dbReference type="GO" id="GO:0003677">
    <property type="term" value="F:DNA binding"/>
    <property type="evidence" value="ECO:0007669"/>
    <property type="project" value="UniProtKB-UniRule"/>
</dbReference>
<proteinExistence type="predicted"/>
<dbReference type="InterPro" id="IPR001647">
    <property type="entry name" value="HTH_TetR"/>
</dbReference>
<evidence type="ECO:0000313" key="7">
    <source>
        <dbReference type="Proteomes" id="UP000186040"/>
    </source>
</evidence>
<keyword evidence="7" id="KW-1185">Reference proteome</keyword>
<dbReference type="Pfam" id="PF00440">
    <property type="entry name" value="TetR_N"/>
    <property type="match status" value="1"/>
</dbReference>
<dbReference type="AlphaFoldDB" id="A0A1Q9LIH7"/>
<dbReference type="Gene3D" id="1.10.357.10">
    <property type="entry name" value="Tetracycline Repressor, domain 2"/>
    <property type="match status" value="1"/>
</dbReference>
<feature type="domain" description="HTH tetR-type" evidence="5">
    <location>
        <begin position="12"/>
        <end position="72"/>
    </location>
</feature>
<keyword evidence="1" id="KW-0805">Transcription regulation</keyword>
<dbReference type="InterPro" id="IPR009057">
    <property type="entry name" value="Homeodomain-like_sf"/>
</dbReference>
<dbReference type="Proteomes" id="UP000186040">
    <property type="component" value="Unassembled WGS sequence"/>
</dbReference>
<dbReference type="SUPFAM" id="SSF48498">
    <property type="entry name" value="Tetracyclin repressor-like, C-terminal domain"/>
    <property type="match status" value="1"/>
</dbReference>
<dbReference type="PANTHER" id="PTHR47506:SF1">
    <property type="entry name" value="HTH-TYPE TRANSCRIPTIONAL REGULATOR YJDC"/>
    <property type="match status" value="1"/>
</dbReference>
<gene>
    <name evidence="6" type="ORF">BJP25_23585</name>
</gene>
<dbReference type="Pfam" id="PF16925">
    <property type="entry name" value="TetR_C_13"/>
    <property type="match status" value="1"/>
</dbReference>
<accession>A0A1Q9LIH7</accession>
<evidence type="ECO:0000259" key="5">
    <source>
        <dbReference type="PROSITE" id="PS50977"/>
    </source>
</evidence>
<feature type="DNA-binding region" description="H-T-H motif" evidence="4">
    <location>
        <begin position="35"/>
        <end position="54"/>
    </location>
</feature>
<dbReference type="RefSeq" id="WP_075976231.1">
    <property type="nucleotide sequence ID" value="NZ_MKQR01000018.1"/>
</dbReference>
<keyword evidence="2 4" id="KW-0238">DNA-binding</keyword>
<comment type="caution">
    <text evidence="6">The sequence shown here is derived from an EMBL/GenBank/DDBJ whole genome shotgun (WGS) entry which is preliminary data.</text>
</comment>
<dbReference type="InterPro" id="IPR036271">
    <property type="entry name" value="Tet_transcr_reg_TetR-rel_C_sf"/>
</dbReference>
<organism evidence="6 7">
    <name type="scientific">Actinokineospora bangkokensis</name>
    <dbReference type="NCBI Taxonomy" id="1193682"/>
    <lineage>
        <taxon>Bacteria</taxon>
        <taxon>Bacillati</taxon>
        <taxon>Actinomycetota</taxon>
        <taxon>Actinomycetes</taxon>
        <taxon>Pseudonocardiales</taxon>
        <taxon>Pseudonocardiaceae</taxon>
        <taxon>Actinokineospora</taxon>
    </lineage>
</organism>
<reference evidence="6 7" key="1">
    <citation type="submission" date="2016-10" db="EMBL/GenBank/DDBJ databases">
        <title>The Draft Genome Sequence of Actinokineospora bangkokensis 44EHWT reveals the biosynthetic pathway of antifungal compounds Thailandins with unusual extender unit butylmalonyl-CoA.</title>
        <authorList>
            <person name="Greule A."/>
            <person name="Intra B."/>
            <person name="Flemming S."/>
            <person name="Rommel M.G."/>
            <person name="Panbangred W."/>
            <person name="Bechthold A."/>
        </authorList>
    </citation>
    <scope>NUCLEOTIDE SEQUENCE [LARGE SCALE GENOMIC DNA]</scope>
    <source>
        <strain evidence="6 7">44EHW</strain>
    </source>
</reference>
<evidence type="ECO:0000256" key="4">
    <source>
        <dbReference type="PROSITE-ProRule" id="PRU00335"/>
    </source>
</evidence>
<evidence type="ECO:0000256" key="2">
    <source>
        <dbReference type="ARBA" id="ARBA00023125"/>
    </source>
</evidence>
<dbReference type="InterPro" id="IPR011075">
    <property type="entry name" value="TetR_C"/>
</dbReference>
<dbReference type="EMBL" id="MKQR01000018">
    <property type="protein sequence ID" value="OLR91826.1"/>
    <property type="molecule type" value="Genomic_DNA"/>
</dbReference>
<dbReference type="PROSITE" id="PS50977">
    <property type="entry name" value="HTH_TETR_2"/>
    <property type="match status" value="1"/>
</dbReference>